<keyword evidence="5" id="KW-1185">Reference proteome</keyword>
<evidence type="ECO:0000313" key="4">
    <source>
        <dbReference type="EMBL" id="BCZ45038.1"/>
    </source>
</evidence>
<dbReference type="RefSeq" id="WP_224036671.1">
    <property type="nucleotide sequence ID" value="NZ_AP024849.1"/>
</dbReference>
<dbReference type="PROSITE" id="PS01081">
    <property type="entry name" value="HTH_TETR_1"/>
    <property type="match status" value="1"/>
</dbReference>
<reference evidence="5" key="1">
    <citation type="submission" date="2021-07" db="EMBL/GenBank/DDBJ databases">
        <title>Complete genome sequencing of a Clostridium isolate.</title>
        <authorList>
            <person name="Ueki A."/>
            <person name="Tonouchi A."/>
        </authorList>
    </citation>
    <scope>NUCLEOTIDE SEQUENCE [LARGE SCALE GENOMIC DNA]</scope>
    <source>
        <strain evidence="5">C5S11</strain>
    </source>
</reference>
<feature type="DNA-binding region" description="H-T-H motif" evidence="2">
    <location>
        <begin position="33"/>
        <end position="52"/>
    </location>
</feature>
<proteinExistence type="predicted"/>
<dbReference type="InterPro" id="IPR050624">
    <property type="entry name" value="HTH-type_Tx_Regulator"/>
</dbReference>
<dbReference type="InterPro" id="IPR023772">
    <property type="entry name" value="DNA-bd_HTH_TetR-type_CS"/>
</dbReference>
<sequence>MKDLFLKIPEEKRKRIYEETISQFAKYGYESTTTSSIAKSVNISVGSLFQYFDNKEDIYISVAKYYALLTKQNFDEIMEHDEPFIIKVEKIINRIFKNSRENPEYVKFYYDMSSPNKYHIMQQTAQEIESYALSIYVKLIEKAKSEGLIPNDGDTNFYSYILDNLFIMLQYSYTCGYHKERLKIFLGEDIFNNDELMVEKIIKFIYNAFNITHLPQK</sequence>
<organism evidence="4 5">
    <name type="scientific">Clostridium gelidum</name>
    <dbReference type="NCBI Taxonomy" id="704125"/>
    <lineage>
        <taxon>Bacteria</taxon>
        <taxon>Bacillati</taxon>
        <taxon>Bacillota</taxon>
        <taxon>Clostridia</taxon>
        <taxon>Eubacteriales</taxon>
        <taxon>Clostridiaceae</taxon>
        <taxon>Clostridium</taxon>
    </lineage>
</organism>
<dbReference type="InterPro" id="IPR009057">
    <property type="entry name" value="Homeodomain-like_sf"/>
</dbReference>
<gene>
    <name evidence="4" type="ORF">psyc5s11_11050</name>
</gene>
<evidence type="ECO:0000256" key="1">
    <source>
        <dbReference type="ARBA" id="ARBA00023125"/>
    </source>
</evidence>
<protein>
    <submittedName>
        <fullName evidence="4">TetR family transcriptional regulator</fullName>
    </submittedName>
</protein>
<dbReference type="PANTHER" id="PTHR43479">
    <property type="entry name" value="ACREF/ENVCD OPERON REPRESSOR-RELATED"/>
    <property type="match status" value="1"/>
</dbReference>
<evidence type="ECO:0000313" key="5">
    <source>
        <dbReference type="Proteomes" id="UP000824633"/>
    </source>
</evidence>
<dbReference type="EMBL" id="AP024849">
    <property type="protein sequence ID" value="BCZ45038.1"/>
    <property type="molecule type" value="Genomic_DNA"/>
</dbReference>
<dbReference type="SUPFAM" id="SSF46689">
    <property type="entry name" value="Homeodomain-like"/>
    <property type="match status" value="1"/>
</dbReference>
<name>A0ABN6IVW6_9CLOT</name>
<evidence type="ECO:0000256" key="2">
    <source>
        <dbReference type="PROSITE-ProRule" id="PRU00335"/>
    </source>
</evidence>
<dbReference type="PROSITE" id="PS50977">
    <property type="entry name" value="HTH_TETR_2"/>
    <property type="match status" value="1"/>
</dbReference>
<dbReference type="PANTHER" id="PTHR43479:SF11">
    <property type="entry name" value="ACREF_ENVCD OPERON REPRESSOR-RELATED"/>
    <property type="match status" value="1"/>
</dbReference>
<dbReference type="Gene3D" id="1.10.357.10">
    <property type="entry name" value="Tetracycline Repressor, domain 2"/>
    <property type="match status" value="1"/>
</dbReference>
<keyword evidence="1 2" id="KW-0238">DNA-binding</keyword>
<feature type="domain" description="HTH tetR-type" evidence="3">
    <location>
        <begin position="10"/>
        <end position="70"/>
    </location>
</feature>
<evidence type="ECO:0000259" key="3">
    <source>
        <dbReference type="PROSITE" id="PS50977"/>
    </source>
</evidence>
<dbReference type="Proteomes" id="UP000824633">
    <property type="component" value="Chromosome"/>
</dbReference>
<accession>A0ABN6IVW6</accession>
<dbReference type="Pfam" id="PF00440">
    <property type="entry name" value="TetR_N"/>
    <property type="match status" value="1"/>
</dbReference>
<dbReference type="InterPro" id="IPR001647">
    <property type="entry name" value="HTH_TetR"/>
</dbReference>